<proteinExistence type="predicted"/>
<protein>
    <submittedName>
        <fullName evidence="2">Uncharacterized protein</fullName>
    </submittedName>
</protein>
<dbReference type="AlphaFoldDB" id="A0A2M4DFL7"/>
<sequence>MVRPRPGGRQTAVALVAPVSCMALSMMPSSPSVAVVLVVPLIAAARRVRHFHRSSSSPVRVVSLIGVFFRHRPKSRQPISSTNPFTNHRRSPPAAWCSMVSTIVTSGMVARVAAAAKTKTKRSRAITRNLKLRAESDGECIRASLRRWKVMLY</sequence>
<keyword evidence="1" id="KW-0812">Transmembrane</keyword>
<keyword evidence="1" id="KW-0472">Membrane</keyword>
<evidence type="ECO:0000313" key="2">
    <source>
        <dbReference type="EMBL" id="MBW76380.1"/>
    </source>
</evidence>
<feature type="transmembrane region" description="Helical" evidence="1">
    <location>
        <begin position="93"/>
        <end position="114"/>
    </location>
</feature>
<keyword evidence="1" id="KW-1133">Transmembrane helix</keyword>
<organism evidence="2">
    <name type="scientific">Anopheles darlingi</name>
    <name type="common">Mosquito</name>
    <dbReference type="NCBI Taxonomy" id="43151"/>
    <lineage>
        <taxon>Eukaryota</taxon>
        <taxon>Metazoa</taxon>
        <taxon>Ecdysozoa</taxon>
        <taxon>Arthropoda</taxon>
        <taxon>Hexapoda</taxon>
        <taxon>Insecta</taxon>
        <taxon>Pterygota</taxon>
        <taxon>Neoptera</taxon>
        <taxon>Endopterygota</taxon>
        <taxon>Diptera</taxon>
        <taxon>Nematocera</taxon>
        <taxon>Culicoidea</taxon>
        <taxon>Culicidae</taxon>
        <taxon>Anophelinae</taxon>
        <taxon>Anopheles</taxon>
    </lineage>
</organism>
<dbReference type="EMBL" id="GGFL01012202">
    <property type="protein sequence ID" value="MBW76380.1"/>
    <property type="molecule type" value="Transcribed_RNA"/>
</dbReference>
<evidence type="ECO:0000256" key="1">
    <source>
        <dbReference type="SAM" id="Phobius"/>
    </source>
</evidence>
<name>A0A2M4DFL7_ANODA</name>
<feature type="transmembrane region" description="Helical" evidence="1">
    <location>
        <begin position="12"/>
        <end position="45"/>
    </location>
</feature>
<accession>A0A2M4DFL7</accession>
<reference evidence="2" key="1">
    <citation type="submission" date="2018-01" db="EMBL/GenBank/DDBJ databases">
        <title>An insight into the sialome of Amazonian anophelines.</title>
        <authorList>
            <person name="Ribeiro J.M."/>
            <person name="Scarpassa V."/>
            <person name="Calvo E."/>
        </authorList>
    </citation>
    <scope>NUCLEOTIDE SEQUENCE</scope>
</reference>